<dbReference type="EMBL" id="BEGY01000233">
    <property type="protein sequence ID" value="GAX86144.1"/>
    <property type="molecule type" value="Genomic_DNA"/>
</dbReference>
<protein>
    <submittedName>
        <fullName evidence="1">Uncharacterized protein</fullName>
    </submittedName>
</protein>
<comment type="caution">
    <text evidence="1">The sequence shown here is derived from an EMBL/GenBank/DDBJ whole genome shotgun (WGS) entry which is preliminary data.</text>
</comment>
<name>A0A250XSU8_9CHLO</name>
<proteinExistence type="predicted"/>
<dbReference type="Proteomes" id="UP000232323">
    <property type="component" value="Unassembled WGS sequence"/>
</dbReference>
<accession>A0A250XSU8</accession>
<reference evidence="1 2" key="1">
    <citation type="submission" date="2017-08" db="EMBL/GenBank/DDBJ databases">
        <title>Acidophilic green algal genome provides insights into adaptation to an acidic environment.</title>
        <authorList>
            <person name="Hirooka S."/>
            <person name="Hirose Y."/>
            <person name="Kanesaki Y."/>
            <person name="Higuchi S."/>
            <person name="Fujiwara T."/>
            <person name="Onuma R."/>
            <person name="Era A."/>
            <person name="Ohbayashi R."/>
            <person name="Uzuka A."/>
            <person name="Nozaki H."/>
            <person name="Yoshikawa H."/>
            <person name="Miyagishima S.Y."/>
        </authorList>
    </citation>
    <scope>NUCLEOTIDE SEQUENCE [LARGE SCALE GENOMIC DNA]</scope>
    <source>
        <strain evidence="1 2">NIES-2499</strain>
    </source>
</reference>
<gene>
    <name evidence="1" type="ORF">CEUSTIGMA_g13557.t1</name>
</gene>
<evidence type="ECO:0000313" key="2">
    <source>
        <dbReference type="Proteomes" id="UP000232323"/>
    </source>
</evidence>
<dbReference type="AlphaFoldDB" id="A0A250XSU8"/>
<sequence>MSSEGFLLASSRESVINEETKSCFAQIALLAEKLDVMTAELVAVKAEVVEVKQRLTEVEGLVKVGACAAGRTCKDAVKDYIRSHFPEQFPKVPQAQQPSFAAMLLKIAESDDGLKTMKEALTKIGIMKMRHLLVTFNLLKNEKCVSLLNQIDEDGECLSPIAADAAEACDIILSTPIESRRTVGEEPGSRPSSTKANALVHHMPCTEEARIALVNMRDSGVKAVLGSGAEIADMKVIMRAGRNAHRIQRAKEEIVNSEYLKKRLRVDKRKVTISNKVF</sequence>
<evidence type="ECO:0000313" key="1">
    <source>
        <dbReference type="EMBL" id="GAX86144.1"/>
    </source>
</evidence>
<keyword evidence="2" id="KW-1185">Reference proteome</keyword>
<organism evidence="1 2">
    <name type="scientific">Chlamydomonas eustigma</name>
    <dbReference type="NCBI Taxonomy" id="1157962"/>
    <lineage>
        <taxon>Eukaryota</taxon>
        <taxon>Viridiplantae</taxon>
        <taxon>Chlorophyta</taxon>
        <taxon>core chlorophytes</taxon>
        <taxon>Chlorophyceae</taxon>
        <taxon>CS clade</taxon>
        <taxon>Chlamydomonadales</taxon>
        <taxon>Chlamydomonadaceae</taxon>
        <taxon>Chlamydomonas</taxon>
    </lineage>
</organism>